<comment type="caution">
    <text evidence="2">The sequence shown here is derived from an EMBL/GenBank/DDBJ whole genome shotgun (WGS) entry which is preliminary data.</text>
</comment>
<dbReference type="EMBL" id="JBBYHR010000003">
    <property type="protein sequence ID" value="MEL1244197.1"/>
    <property type="molecule type" value="Genomic_DNA"/>
</dbReference>
<reference evidence="2 3" key="1">
    <citation type="submission" date="2024-04" db="EMBL/GenBank/DDBJ databases">
        <title>Flavobacterium sp. DGU11 16S ribosomal RNA gene Genome sequencing and assembly.</title>
        <authorList>
            <person name="Park S."/>
        </authorList>
    </citation>
    <scope>NUCLEOTIDE SEQUENCE [LARGE SCALE GENOMIC DNA]</scope>
    <source>
        <strain evidence="2 3">DGU11</strain>
    </source>
</reference>
<dbReference type="RefSeq" id="WP_341696507.1">
    <property type="nucleotide sequence ID" value="NZ_JBBYHR010000003.1"/>
</dbReference>
<accession>A0ABU9HW91</accession>
<keyword evidence="3" id="KW-1185">Reference proteome</keyword>
<sequence length="175" mass="19121">MRKILLLFCMMAVIAAHSQGVNGALDSVILTQADAMGKAFIAKDYSSFVKYSHPTVVQMMGGKAKMVEDTKKSFEEFEAEGVIFLNVTFGPPSKIVLAEGEMQCTFTEMIEMRIPGGKLTAFTNVIAVSNDNGATWYFIDCSENNAQAMRKLIPSLSPDLVLPEPIGPAFEEDPK</sequence>
<gene>
    <name evidence="2" type="ORF">AAEO56_08000</name>
</gene>
<evidence type="ECO:0008006" key="4">
    <source>
        <dbReference type="Google" id="ProtNLM"/>
    </source>
</evidence>
<name>A0ABU9HW91_9FLAO</name>
<proteinExistence type="predicted"/>
<evidence type="ECO:0000313" key="3">
    <source>
        <dbReference type="Proteomes" id="UP001464555"/>
    </source>
</evidence>
<feature type="chain" id="PRO_5045452800" description="SnoaL-like domain-containing protein" evidence="1">
    <location>
        <begin position="19"/>
        <end position="175"/>
    </location>
</feature>
<evidence type="ECO:0000256" key="1">
    <source>
        <dbReference type="SAM" id="SignalP"/>
    </source>
</evidence>
<organism evidence="2 3">
    <name type="scientific">Flavobacterium arundinis</name>
    <dbReference type="NCBI Taxonomy" id="3139143"/>
    <lineage>
        <taxon>Bacteria</taxon>
        <taxon>Pseudomonadati</taxon>
        <taxon>Bacteroidota</taxon>
        <taxon>Flavobacteriia</taxon>
        <taxon>Flavobacteriales</taxon>
        <taxon>Flavobacteriaceae</taxon>
        <taxon>Flavobacterium</taxon>
    </lineage>
</organism>
<evidence type="ECO:0000313" key="2">
    <source>
        <dbReference type="EMBL" id="MEL1244197.1"/>
    </source>
</evidence>
<keyword evidence="1" id="KW-0732">Signal</keyword>
<dbReference type="Proteomes" id="UP001464555">
    <property type="component" value="Unassembled WGS sequence"/>
</dbReference>
<feature type="signal peptide" evidence="1">
    <location>
        <begin position="1"/>
        <end position="18"/>
    </location>
</feature>
<protein>
    <recommendedName>
        <fullName evidence="4">SnoaL-like domain-containing protein</fullName>
    </recommendedName>
</protein>